<evidence type="ECO:0000313" key="3">
    <source>
        <dbReference type="EMBL" id="KZL48075.1"/>
    </source>
</evidence>
<dbReference type="InterPro" id="IPR003477">
    <property type="entry name" value="PemK-like"/>
</dbReference>
<organism evidence="3 4">
    <name type="scientific">Nodularia spumigena CENA596</name>
    <dbReference type="NCBI Taxonomy" id="1819295"/>
    <lineage>
        <taxon>Bacteria</taxon>
        <taxon>Bacillati</taxon>
        <taxon>Cyanobacteriota</taxon>
        <taxon>Cyanophyceae</taxon>
        <taxon>Nostocales</taxon>
        <taxon>Nodulariaceae</taxon>
        <taxon>Nodularia</taxon>
    </lineage>
</organism>
<dbReference type="AlphaFoldDB" id="A0A161VMQ3"/>
<dbReference type="Proteomes" id="UP000076555">
    <property type="component" value="Unassembled WGS sequence"/>
</dbReference>
<dbReference type="EMBL" id="LWAJ01000265">
    <property type="protein sequence ID" value="KZL48075.1"/>
    <property type="molecule type" value="Genomic_DNA"/>
</dbReference>
<evidence type="ECO:0000313" key="4">
    <source>
        <dbReference type="Proteomes" id="UP000076555"/>
    </source>
</evidence>
<comment type="similarity">
    <text evidence="1">Belongs to the PemK/MazF family.</text>
</comment>
<protein>
    <submittedName>
        <fullName evidence="3">PemK-like protein</fullName>
    </submittedName>
</protein>
<accession>A0A161VMQ3</accession>
<dbReference type="SUPFAM" id="SSF50118">
    <property type="entry name" value="Cell growth inhibitor/plasmid maintenance toxic component"/>
    <property type="match status" value="1"/>
</dbReference>
<name>A0A161VMQ3_NODSP</name>
<dbReference type="InterPro" id="IPR011067">
    <property type="entry name" value="Plasmid_toxin/cell-grow_inhib"/>
</dbReference>
<evidence type="ECO:0000256" key="2">
    <source>
        <dbReference type="ARBA" id="ARBA00022649"/>
    </source>
</evidence>
<gene>
    <name evidence="3" type="ORF">A2T98_20000</name>
</gene>
<dbReference type="Gene3D" id="2.30.30.110">
    <property type="match status" value="1"/>
</dbReference>
<reference evidence="3 4" key="1">
    <citation type="submission" date="2016-04" db="EMBL/GenBank/DDBJ databases">
        <title>Draft Genome Assembly of the Bloom-forming Cyanobacterium Nodularia spumigena Strain CENA596 in Shrimp Production Ponds.</title>
        <authorList>
            <person name="Popin R.V."/>
            <person name="Rigonato J."/>
            <person name="Abreu V.A."/>
            <person name="Andreote A.P."/>
            <person name="Silveira S.B."/>
            <person name="Odebrecht C."/>
            <person name="Fiore M.F."/>
        </authorList>
    </citation>
    <scope>NUCLEOTIDE SEQUENCE [LARGE SCALE GENOMIC DNA]</scope>
    <source>
        <strain evidence="3 4">CENA596</strain>
    </source>
</reference>
<sequence>MKTIQAGEFWVANIPFTNGGGFKKRPILVLWLDGDDVVAAVVTSAKPRTQTDVALKDWATSGLRVSSTIRLSRLDCLEQPLLLAKIGQVSESDANRLKEVWDLFIKLQF</sequence>
<comment type="caution">
    <text evidence="3">The sequence shown here is derived from an EMBL/GenBank/DDBJ whole genome shotgun (WGS) entry which is preliminary data.</text>
</comment>
<dbReference type="RefSeq" id="WP_063874268.1">
    <property type="nucleotide sequence ID" value="NZ_CAWMRI010000265.1"/>
</dbReference>
<dbReference type="Pfam" id="PF02452">
    <property type="entry name" value="PemK_toxin"/>
    <property type="match status" value="1"/>
</dbReference>
<dbReference type="OrthoDB" id="129822at2"/>
<dbReference type="GO" id="GO:0003677">
    <property type="term" value="F:DNA binding"/>
    <property type="evidence" value="ECO:0007669"/>
    <property type="project" value="InterPro"/>
</dbReference>
<proteinExistence type="inferred from homology"/>
<keyword evidence="2" id="KW-1277">Toxin-antitoxin system</keyword>
<evidence type="ECO:0000256" key="1">
    <source>
        <dbReference type="ARBA" id="ARBA00007521"/>
    </source>
</evidence>